<dbReference type="Proteomes" id="UP000318833">
    <property type="component" value="Unassembled WGS sequence"/>
</dbReference>
<dbReference type="AlphaFoldDB" id="A0A554VND2"/>
<keyword evidence="2" id="KW-1185">Reference proteome</keyword>
<comment type="caution">
    <text evidence="1">The sequence shown here is derived from an EMBL/GenBank/DDBJ whole genome shotgun (WGS) entry which is preliminary data.</text>
</comment>
<dbReference type="RefSeq" id="WP_143916025.1">
    <property type="nucleotide sequence ID" value="NZ_CANMIK010000028.1"/>
</dbReference>
<dbReference type="OrthoDB" id="678041at2"/>
<evidence type="ECO:0000313" key="2">
    <source>
        <dbReference type="Proteomes" id="UP000318833"/>
    </source>
</evidence>
<proteinExistence type="predicted"/>
<dbReference type="EMBL" id="VLNR01000011">
    <property type="protein sequence ID" value="TSE09852.1"/>
    <property type="molecule type" value="Genomic_DNA"/>
</dbReference>
<reference evidence="1 2" key="1">
    <citation type="submission" date="2019-07" db="EMBL/GenBank/DDBJ databases">
        <title>The draft genome sequence of Aquimarina algiphila M91.</title>
        <authorList>
            <person name="Meng X."/>
        </authorList>
    </citation>
    <scope>NUCLEOTIDE SEQUENCE [LARGE SCALE GENOMIC DNA]</scope>
    <source>
        <strain evidence="1 2">M91</strain>
    </source>
</reference>
<organism evidence="1 2">
    <name type="scientific">Aquimarina algiphila</name>
    <dbReference type="NCBI Taxonomy" id="2047982"/>
    <lineage>
        <taxon>Bacteria</taxon>
        <taxon>Pseudomonadati</taxon>
        <taxon>Bacteroidota</taxon>
        <taxon>Flavobacteriia</taxon>
        <taxon>Flavobacteriales</taxon>
        <taxon>Flavobacteriaceae</taxon>
        <taxon>Aquimarina</taxon>
    </lineage>
</organism>
<accession>A0A554VND2</accession>
<evidence type="ECO:0000313" key="1">
    <source>
        <dbReference type="EMBL" id="TSE09852.1"/>
    </source>
</evidence>
<gene>
    <name evidence="1" type="ORF">FOF46_07505</name>
</gene>
<name>A0A554VND2_9FLAO</name>
<sequence length="144" mass="17036">MQNKNNEEDIKKAINLIIENDVEYDDLIEFFIDNDIDYKIVEDLFIFLPIIFCRIMLPQVNFPDTFIEMKDNNETRKVFKSMPIYNLIYKTVEEYIKMLSGQDIIKIAGLSAEFKVISDLLIKEGEDDENLLKEIKLTEMVINR</sequence>
<protein>
    <submittedName>
        <fullName evidence="1">Uncharacterized protein</fullName>
    </submittedName>
</protein>